<feature type="transmembrane region" description="Helical" evidence="1">
    <location>
        <begin position="71"/>
        <end position="90"/>
    </location>
</feature>
<keyword evidence="1" id="KW-0472">Membrane</keyword>
<dbReference type="EMBL" id="CP076838">
    <property type="protein sequence ID" value="QWW81632.1"/>
    <property type="molecule type" value="Genomic_DNA"/>
</dbReference>
<evidence type="ECO:0000256" key="1">
    <source>
        <dbReference type="SAM" id="Phobius"/>
    </source>
</evidence>
<evidence type="ECO:0000259" key="2">
    <source>
        <dbReference type="Pfam" id="PF00487"/>
    </source>
</evidence>
<name>A0ABX8JZE8_9ENTR</name>
<dbReference type="PANTHER" id="PTHR19353">
    <property type="entry name" value="FATTY ACID DESATURASE 2"/>
    <property type="match status" value="1"/>
</dbReference>
<dbReference type="InterPro" id="IPR012171">
    <property type="entry name" value="Fatty_acid_desaturase"/>
</dbReference>
<keyword evidence="4" id="KW-1185">Reference proteome</keyword>
<gene>
    <name evidence="3" type="ORF">KQ929_10745</name>
</gene>
<keyword evidence="1" id="KW-1133">Transmembrane helix</keyword>
<dbReference type="InterPro" id="IPR005804">
    <property type="entry name" value="FA_desaturase_dom"/>
</dbReference>
<keyword evidence="1" id="KW-0812">Transmembrane</keyword>
<sequence>MNLFNPQKSIRFPADDPRLVRALQRESRALLAKNNDHRYADARTVGKALALLALCLLCYGVALIQQHLLPFFVWYLLMIVCAMLLAVNVMHDASHNAFLRGRRANRWLNRLITVPLGMDPDCWRVRHVRFHHSYTHIECYDPDTAENGLLRQSPWQRWRPIMQAQRYYWPLVAALTFPWYIWVMDWLDRGGLTPVTPHLEKRGFAGWWVFLCGKEAHIAFSLLLPCWVMADSFSAGTVAGVYLASQMTSSLFFVMLVIGTHWAKGHAQLPPENGKMSEGRLAHVFTTTFDWSIRPAWLGYWLGGLNLHLTHHLFPHWNHRHYHDLSQVIEAIARDEGLDYQRLSLRDLLKLQQQFLTRMGEKPEA</sequence>
<evidence type="ECO:0000313" key="3">
    <source>
        <dbReference type="EMBL" id="QWW81632.1"/>
    </source>
</evidence>
<reference evidence="3 4" key="1">
    <citation type="submission" date="2021-06" db="EMBL/GenBank/DDBJ databases">
        <title>Leclercia pneumoniae sp. nov.</title>
        <authorList>
            <person name="Hoenemann M."/>
            <person name="Viehweger A."/>
            <person name="Dietze N."/>
        </authorList>
    </citation>
    <scope>NUCLEOTIDE SEQUENCE [LARGE SCALE GENOMIC DNA]</scope>
    <source>
        <strain evidence="4">49125</strain>
    </source>
</reference>
<feature type="domain" description="Fatty acid desaturase" evidence="2">
    <location>
        <begin position="69"/>
        <end position="341"/>
    </location>
</feature>
<evidence type="ECO:0000313" key="4">
    <source>
        <dbReference type="Proteomes" id="UP000683497"/>
    </source>
</evidence>
<dbReference type="RefSeq" id="WP_207293686.1">
    <property type="nucleotide sequence ID" value="NZ_CP071383.1"/>
</dbReference>
<proteinExistence type="predicted"/>
<feature type="transmembrane region" description="Helical" evidence="1">
    <location>
        <begin position="167"/>
        <end position="184"/>
    </location>
</feature>
<accession>A0ABX8JZE8</accession>
<dbReference type="Pfam" id="PF00487">
    <property type="entry name" value="FA_desaturase"/>
    <property type="match status" value="1"/>
</dbReference>
<dbReference type="PANTHER" id="PTHR19353:SF19">
    <property type="entry name" value="DELTA(5) FATTY ACID DESATURASE C-RELATED"/>
    <property type="match status" value="1"/>
</dbReference>
<feature type="transmembrane region" description="Helical" evidence="1">
    <location>
        <begin position="204"/>
        <end position="228"/>
    </location>
</feature>
<dbReference type="CDD" id="cd03506">
    <property type="entry name" value="Delta6-FADS-like"/>
    <property type="match status" value="1"/>
</dbReference>
<feature type="transmembrane region" description="Helical" evidence="1">
    <location>
        <begin position="240"/>
        <end position="263"/>
    </location>
</feature>
<protein>
    <submittedName>
        <fullName evidence="3">Acyl-CoA desaturase</fullName>
    </submittedName>
</protein>
<feature type="transmembrane region" description="Helical" evidence="1">
    <location>
        <begin position="48"/>
        <end position="65"/>
    </location>
</feature>
<dbReference type="Proteomes" id="UP000683497">
    <property type="component" value="Chromosome"/>
</dbReference>
<organism evidence="3 4">
    <name type="scientific">Leclercia pneumoniae</name>
    <dbReference type="NCBI Taxonomy" id="2815358"/>
    <lineage>
        <taxon>Bacteria</taxon>
        <taxon>Pseudomonadati</taxon>
        <taxon>Pseudomonadota</taxon>
        <taxon>Gammaproteobacteria</taxon>
        <taxon>Enterobacterales</taxon>
        <taxon>Enterobacteriaceae</taxon>
        <taxon>Leclercia</taxon>
    </lineage>
</organism>